<proteinExistence type="predicted"/>
<keyword evidence="2" id="KW-1185">Reference proteome</keyword>
<comment type="caution">
    <text evidence="1">The sequence shown here is derived from an EMBL/GenBank/DDBJ whole genome shotgun (WGS) entry which is preliminary data.</text>
</comment>
<dbReference type="OrthoDB" id="9919977at2"/>
<accession>A0A3E1K8L9</accession>
<organism evidence="1 2">
    <name type="scientific">Wenzhouxiangella sediminis</name>
    <dbReference type="NCBI Taxonomy" id="1792836"/>
    <lineage>
        <taxon>Bacteria</taxon>
        <taxon>Pseudomonadati</taxon>
        <taxon>Pseudomonadota</taxon>
        <taxon>Gammaproteobacteria</taxon>
        <taxon>Chromatiales</taxon>
        <taxon>Wenzhouxiangellaceae</taxon>
        <taxon>Wenzhouxiangella</taxon>
    </lineage>
</organism>
<sequence>MKRQSSASLSGYVLAILVLFVLGTSAGIAREPRGQPSWPPPSHHYRLEHPQHRLAYWYANESMRQAQEAREMVCGFTGQHWTLDWEVHYRWALRAAPRRVYQRVEERDRHLATCRSRKLRDYQRPPYRRDPGGYDRG</sequence>
<gene>
    <name evidence="1" type="ORF">DZC52_10050</name>
</gene>
<evidence type="ECO:0000313" key="2">
    <source>
        <dbReference type="Proteomes" id="UP000260351"/>
    </source>
</evidence>
<dbReference type="Proteomes" id="UP000260351">
    <property type="component" value="Unassembled WGS sequence"/>
</dbReference>
<reference evidence="1 2" key="1">
    <citation type="submission" date="2018-08" db="EMBL/GenBank/DDBJ databases">
        <title>Wenzhouxiangella salilacus sp. nov., a novel bacterium isolated from a saline lake in Xinjiang Province, China.</title>
        <authorList>
            <person name="Han S."/>
        </authorList>
    </citation>
    <scope>NUCLEOTIDE SEQUENCE [LARGE SCALE GENOMIC DNA]</scope>
    <source>
        <strain evidence="1 2">XDB06</strain>
    </source>
</reference>
<dbReference type="AlphaFoldDB" id="A0A3E1K8L9"/>
<protein>
    <submittedName>
        <fullName evidence="1">Uncharacterized protein</fullName>
    </submittedName>
</protein>
<evidence type="ECO:0000313" key="1">
    <source>
        <dbReference type="EMBL" id="RFF30035.1"/>
    </source>
</evidence>
<dbReference type="EMBL" id="QUZK01000039">
    <property type="protein sequence ID" value="RFF30035.1"/>
    <property type="molecule type" value="Genomic_DNA"/>
</dbReference>
<dbReference type="RefSeq" id="WP_116651017.1">
    <property type="nucleotide sequence ID" value="NZ_QUZK01000039.1"/>
</dbReference>
<name>A0A3E1K8L9_9GAMM</name>